<reference evidence="2" key="2">
    <citation type="submission" date="2023-06" db="EMBL/GenBank/DDBJ databases">
        <authorList>
            <consortium name="Lawrence Berkeley National Laboratory"/>
            <person name="Haridas S."/>
            <person name="Hensen N."/>
            <person name="Bonometti L."/>
            <person name="Westerberg I."/>
            <person name="Brannstrom I.O."/>
            <person name="Guillou S."/>
            <person name="Cros-Aarteil S."/>
            <person name="Calhoun S."/>
            <person name="Kuo A."/>
            <person name="Mondo S."/>
            <person name="Pangilinan J."/>
            <person name="Riley R."/>
            <person name="Labutti K."/>
            <person name="Andreopoulos B."/>
            <person name="Lipzen A."/>
            <person name="Chen C."/>
            <person name="Yanf M."/>
            <person name="Daum C."/>
            <person name="Ng V."/>
            <person name="Clum A."/>
            <person name="Steindorff A."/>
            <person name="Ohm R."/>
            <person name="Martin F."/>
            <person name="Silar P."/>
            <person name="Natvig D."/>
            <person name="Lalanne C."/>
            <person name="Gautier V."/>
            <person name="Ament-Velasquez S.L."/>
            <person name="Kruys A."/>
            <person name="Hutchinson M.I."/>
            <person name="Powell A.J."/>
            <person name="Barry K."/>
            <person name="Miller A.N."/>
            <person name="Grigoriev I.V."/>
            <person name="Debuchy R."/>
            <person name="Gladieux P."/>
            <person name="Thoren M.H."/>
            <person name="Johannesson H."/>
        </authorList>
    </citation>
    <scope>NUCLEOTIDE SEQUENCE</scope>
    <source>
        <strain evidence="2">CBS 314.62</strain>
    </source>
</reference>
<comment type="caution">
    <text evidence="2">The sequence shown here is derived from an EMBL/GenBank/DDBJ whole genome shotgun (WGS) entry which is preliminary data.</text>
</comment>
<dbReference type="Proteomes" id="UP001270362">
    <property type="component" value="Unassembled WGS sequence"/>
</dbReference>
<accession>A0AAE0X1C1</accession>
<dbReference type="AlphaFoldDB" id="A0AAE0X1C1"/>
<keyword evidence="3" id="KW-1185">Reference proteome</keyword>
<sequence length="208" mass="22534">MDALNIKGGDQTRLGGGGRRDSRQPRNTPCRTGILLLTVFTSRVARYLPIYYGLLPSPLQLYVPTSLSGQPQAHCVIPNVPAQSRHSHPAAKYWRETRRPRTLLAERRPAIGGPEPCQLETPTLISVFSVCCPASAPCDWLGAIGEAPAPCAWWFRGPRADTLTPVEWLSLPLDGAACMQSPAQVSFRCLLACLLVSGSLALGRVFCA</sequence>
<organism evidence="2 3">
    <name type="scientific">Podospora appendiculata</name>
    <dbReference type="NCBI Taxonomy" id="314037"/>
    <lineage>
        <taxon>Eukaryota</taxon>
        <taxon>Fungi</taxon>
        <taxon>Dikarya</taxon>
        <taxon>Ascomycota</taxon>
        <taxon>Pezizomycotina</taxon>
        <taxon>Sordariomycetes</taxon>
        <taxon>Sordariomycetidae</taxon>
        <taxon>Sordariales</taxon>
        <taxon>Podosporaceae</taxon>
        <taxon>Podospora</taxon>
    </lineage>
</organism>
<name>A0AAE0X1C1_9PEZI</name>
<dbReference type="EMBL" id="JAULSO010000005">
    <property type="protein sequence ID" value="KAK3682580.1"/>
    <property type="molecule type" value="Genomic_DNA"/>
</dbReference>
<protein>
    <submittedName>
        <fullName evidence="2">Uncharacterized protein</fullName>
    </submittedName>
</protein>
<gene>
    <name evidence="2" type="ORF">B0T22DRAFT_288757</name>
</gene>
<evidence type="ECO:0000313" key="2">
    <source>
        <dbReference type="EMBL" id="KAK3682580.1"/>
    </source>
</evidence>
<feature type="region of interest" description="Disordered" evidence="1">
    <location>
        <begin position="1"/>
        <end position="28"/>
    </location>
</feature>
<proteinExistence type="predicted"/>
<evidence type="ECO:0000313" key="3">
    <source>
        <dbReference type="Proteomes" id="UP001270362"/>
    </source>
</evidence>
<reference evidence="2" key="1">
    <citation type="journal article" date="2023" name="Mol. Phylogenet. Evol.">
        <title>Genome-scale phylogeny and comparative genomics of the fungal order Sordariales.</title>
        <authorList>
            <person name="Hensen N."/>
            <person name="Bonometti L."/>
            <person name="Westerberg I."/>
            <person name="Brannstrom I.O."/>
            <person name="Guillou S."/>
            <person name="Cros-Aarteil S."/>
            <person name="Calhoun S."/>
            <person name="Haridas S."/>
            <person name="Kuo A."/>
            <person name="Mondo S."/>
            <person name="Pangilinan J."/>
            <person name="Riley R."/>
            <person name="LaButti K."/>
            <person name="Andreopoulos B."/>
            <person name="Lipzen A."/>
            <person name="Chen C."/>
            <person name="Yan M."/>
            <person name="Daum C."/>
            <person name="Ng V."/>
            <person name="Clum A."/>
            <person name="Steindorff A."/>
            <person name="Ohm R.A."/>
            <person name="Martin F."/>
            <person name="Silar P."/>
            <person name="Natvig D.O."/>
            <person name="Lalanne C."/>
            <person name="Gautier V."/>
            <person name="Ament-Velasquez S.L."/>
            <person name="Kruys A."/>
            <person name="Hutchinson M.I."/>
            <person name="Powell A.J."/>
            <person name="Barry K."/>
            <person name="Miller A.N."/>
            <person name="Grigoriev I.V."/>
            <person name="Debuchy R."/>
            <person name="Gladieux P."/>
            <person name="Hiltunen Thoren M."/>
            <person name="Johannesson H."/>
        </authorList>
    </citation>
    <scope>NUCLEOTIDE SEQUENCE</scope>
    <source>
        <strain evidence="2">CBS 314.62</strain>
    </source>
</reference>
<evidence type="ECO:0000256" key="1">
    <source>
        <dbReference type="SAM" id="MobiDB-lite"/>
    </source>
</evidence>